<evidence type="ECO:0000256" key="2">
    <source>
        <dbReference type="SAM" id="MobiDB-lite"/>
    </source>
</evidence>
<feature type="region of interest" description="Disordered" evidence="2">
    <location>
        <begin position="151"/>
        <end position="196"/>
    </location>
</feature>
<feature type="compositionally biased region" description="Acidic residues" evidence="2">
    <location>
        <begin position="181"/>
        <end position="196"/>
    </location>
</feature>
<accession>A0AAE0D8M7</accession>
<dbReference type="InterPro" id="IPR036875">
    <property type="entry name" value="Znf_CCHC_sf"/>
</dbReference>
<dbReference type="Pfam" id="PF00098">
    <property type="entry name" value="zf-CCHC"/>
    <property type="match status" value="1"/>
</dbReference>
<sequence length="196" mass="22091">MTAEINRRVNEAVNVSIRPLQDQITQLLTALNGLMSTDRATLTPLTSSREEESFTSFFPKFEKELIVNKGRSWQDKIKINYLEGVLNSQLSNLLIDVEGDVVMSGVSRAKGKEKVRARRRRSSSSSEDLPQFARDNRKCYNCNQIGHIAMQCRKPKRSGPKKVKKVKKAKKLEESSNDSAIEAEESSEAEENSGKE</sequence>
<dbReference type="EMBL" id="VYYT01000120">
    <property type="protein sequence ID" value="KAK2767101.1"/>
    <property type="molecule type" value="Genomic_DNA"/>
</dbReference>
<dbReference type="SUPFAM" id="SSF57756">
    <property type="entry name" value="Retrovirus zinc finger-like domains"/>
    <property type="match status" value="1"/>
</dbReference>
<evidence type="ECO:0000313" key="5">
    <source>
        <dbReference type="Proteomes" id="UP001281614"/>
    </source>
</evidence>
<dbReference type="SMART" id="SM00343">
    <property type="entry name" value="ZnF_C2HC"/>
    <property type="match status" value="1"/>
</dbReference>
<dbReference type="Gene3D" id="4.10.60.10">
    <property type="entry name" value="Zinc finger, CCHC-type"/>
    <property type="match status" value="1"/>
</dbReference>
<dbReference type="Proteomes" id="UP001281614">
    <property type="component" value="Unassembled WGS sequence"/>
</dbReference>
<dbReference type="GO" id="GO:0003676">
    <property type="term" value="F:nucleic acid binding"/>
    <property type="evidence" value="ECO:0007669"/>
    <property type="project" value="InterPro"/>
</dbReference>
<gene>
    <name evidence="4" type="ORF">CKAH01_15376</name>
</gene>
<dbReference type="InterPro" id="IPR001878">
    <property type="entry name" value="Znf_CCHC"/>
</dbReference>
<dbReference type="GO" id="GO:0008270">
    <property type="term" value="F:zinc ion binding"/>
    <property type="evidence" value="ECO:0007669"/>
    <property type="project" value="UniProtKB-KW"/>
</dbReference>
<feature type="compositionally biased region" description="Basic residues" evidence="2">
    <location>
        <begin position="153"/>
        <end position="170"/>
    </location>
</feature>
<reference evidence="4" key="1">
    <citation type="submission" date="2023-02" db="EMBL/GenBank/DDBJ databases">
        <title>Colletotrichum kahawae CIFC_Que2 genome sequencing and assembly.</title>
        <authorList>
            <person name="Baroncelli R."/>
        </authorList>
    </citation>
    <scope>NUCLEOTIDE SEQUENCE</scope>
    <source>
        <strain evidence="4">CIFC_Que2</strain>
    </source>
</reference>
<evidence type="ECO:0000256" key="1">
    <source>
        <dbReference type="PROSITE-ProRule" id="PRU00047"/>
    </source>
</evidence>
<feature type="domain" description="CCHC-type" evidence="3">
    <location>
        <begin position="137"/>
        <end position="154"/>
    </location>
</feature>
<dbReference type="AlphaFoldDB" id="A0AAE0D8M7"/>
<keyword evidence="1" id="KW-0479">Metal-binding</keyword>
<proteinExistence type="predicted"/>
<comment type="caution">
    <text evidence="4">The sequence shown here is derived from an EMBL/GenBank/DDBJ whole genome shotgun (WGS) entry which is preliminary data.</text>
</comment>
<dbReference type="PROSITE" id="PS50158">
    <property type="entry name" value="ZF_CCHC"/>
    <property type="match status" value="1"/>
</dbReference>
<evidence type="ECO:0000313" key="4">
    <source>
        <dbReference type="EMBL" id="KAK2767101.1"/>
    </source>
</evidence>
<organism evidence="4 5">
    <name type="scientific">Colletotrichum kahawae</name>
    <name type="common">Coffee berry disease fungus</name>
    <dbReference type="NCBI Taxonomy" id="34407"/>
    <lineage>
        <taxon>Eukaryota</taxon>
        <taxon>Fungi</taxon>
        <taxon>Dikarya</taxon>
        <taxon>Ascomycota</taxon>
        <taxon>Pezizomycotina</taxon>
        <taxon>Sordariomycetes</taxon>
        <taxon>Hypocreomycetidae</taxon>
        <taxon>Glomerellales</taxon>
        <taxon>Glomerellaceae</taxon>
        <taxon>Colletotrichum</taxon>
        <taxon>Colletotrichum gloeosporioides species complex</taxon>
    </lineage>
</organism>
<keyword evidence="1" id="KW-0862">Zinc</keyword>
<keyword evidence="5" id="KW-1185">Reference proteome</keyword>
<protein>
    <submittedName>
        <fullName evidence="4">Pol-like protein</fullName>
    </submittedName>
</protein>
<name>A0AAE0D8M7_COLKA</name>
<keyword evidence="1" id="KW-0863">Zinc-finger</keyword>
<evidence type="ECO:0000259" key="3">
    <source>
        <dbReference type="PROSITE" id="PS50158"/>
    </source>
</evidence>